<protein>
    <submittedName>
        <fullName evidence="1">Uncharacterized protein</fullName>
    </submittedName>
</protein>
<dbReference type="EMBL" id="JBFXLU010000379">
    <property type="protein sequence ID" value="KAL2827919.1"/>
    <property type="molecule type" value="Genomic_DNA"/>
</dbReference>
<gene>
    <name evidence="1" type="ORF">BJY01DRAFT_228767</name>
</gene>
<comment type="caution">
    <text evidence="1">The sequence shown here is derived from an EMBL/GenBank/DDBJ whole genome shotgun (WGS) entry which is preliminary data.</text>
</comment>
<name>A0ABR4IJF5_9EURO</name>
<evidence type="ECO:0000313" key="1">
    <source>
        <dbReference type="EMBL" id="KAL2827919.1"/>
    </source>
</evidence>
<keyword evidence="2" id="KW-1185">Reference proteome</keyword>
<organism evidence="1 2">
    <name type="scientific">Aspergillus pseudoustus</name>
    <dbReference type="NCBI Taxonomy" id="1810923"/>
    <lineage>
        <taxon>Eukaryota</taxon>
        <taxon>Fungi</taxon>
        <taxon>Dikarya</taxon>
        <taxon>Ascomycota</taxon>
        <taxon>Pezizomycotina</taxon>
        <taxon>Eurotiomycetes</taxon>
        <taxon>Eurotiomycetidae</taxon>
        <taxon>Eurotiales</taxon>
        <taxon>Aspergillaceae</taxon>
        <taxon>Aspergillus</taxon>
        <taxon>Aspergillus subgen. Nidulantes</taxon>
    </lineage>
</organism>
<accession>A0ABR4IJF5</accession>
<reference evidence="1 2" key="1">
    <citation type="submission" date="2024-07" db="EMBL/GenBank/DDBJ databases">
        <title>Section-level genome sequencing and comparative genomics of Aspergillus sections Usti and Cavernicolus.</title>
        <authorList>
            <consortium name="Lawrence Berkeley National Laboratory"/>
            <person name="Nybo J.L."/>
            <person name="Vesth T.C."/>
            <person name="Theobald S."/>
            <person name="Frisvad J.C."/>
            <person name="Larsen T.O."/>
            <person name="Kjaerboelling I."/>
            <person name="Rothschild-Mancinelli K."/>
            <person name="Lyhne E.K."/>
            <person name="Kogle M.E."/>
            <person name="Barry K."/>
            <person name="Clum A."/>
            <person name="Na H."/>
            <person name="Ledsgaard L."/>
            <person name="Lin J."/>
            <person name="Lipzen A."/>
            <person name="Kuo A."/>
            <person name="Riley R."/>
            <person name="Mondo S."/>
            <person name="Labutti K."/>
            <person name="Haridas S."/>
            <person name="Pangalinan J."/>
            <person name="Salamov A.A."/>
            <person name="Simmons B.A."/>
            <person name="Magnuson J.K."/>
            <person name="Chen J."/>
            <person name="Drula E."/>
            <person name="Henrissat B."/>
            <person name="Wiebenga A."/>
            <person name="Lubbers R.J."/>
            <person name="Gomes A.C."/>
            <person name="Makela M.R."/>
            <person name="Stajich J."/>
            <person name="Grigoriev I.V."/>
            <person name="Mortensen U.H."/>
            <person name="De Vries R.P."/>
            <person name="Baker S.E."/>
            <person name="Andersen M.R."/>
        </authorList>
    </citation>
    <scope>NUCLEOTIDE SEQUENCE [LARGE SCALE GENOMIC DNA]</scope>
    <source>
        <strain evidence="1 2">CBS 123904</strain>
    </source>
</reference>
<dbReference type="Proteomes" id="UP001610446">
    <property type="component" value="Unassembled WGS sequence"/>
</dbReference>
<sequence length="139" mass="15449">MTSFTQAFCATGTSLAVPTCLTRRYPCPPRVSPRPRPRRLRRRIADRIPDASHAARGIGHATMIGKLVQPYLCGVHMYPAWPSLDARAKKNSTSFQVFRIPHALSSPTTDWLYLFEQSRASVVISARPPSPYVPLPCSS</sequence>
<evidence type="ECO:0000313" key="2">
    <source>
        <dbReference type="Proteomes" id="UP001610446"/>
    </source>
</evidence>
<proteinExistence type="predicted"/>